<keyword evidence="1" id="KW-1133">Transmembrane helix</keyword>
<dbReference type="AlphaFoldDB" id="A0A2H0UDY3"/>
<organism evidence="3 4">
    <name type="scientific">Candidatus Kaiserbacteria bacterium CG10_big_fil_rev_8_21_14_0_10_47_16</name>
    <dbReference type="NCBI Taxonomy" id="1974608"/>
    <lineage>
        <taxon>Bacteria</taxon>
        <taxon>Candidatus Kaiseribacteriota</taxon>
    </lineage>
</organism>
<evidence type="ECO:0000256" key="1">
    <source>
        <dbReference type="SAM" id="Phobius"/>
    </source>
</evidence>
<reference evidence="4" key="1">
    <citation type="submission" date="2017-09" db="EMBL/GenBank/DDBJ databases">
        <title>Depth-based differentiation of microbial function through sediment-hosted aquifers and enrichment of novel symbionts in the deep terrestrial subsurface.</title>
        <authorList>
            <person name="Probst A.J."/>
            <person name="Ladd B."/>
            <person name="Jarett J.K."/>
            <person name="Geller-Mcgrath D.E."/>
            <person name="Sieber C.M.K."/>
            <person name="Emerson J.B."/>
            <person name="Anantharaman K."/>
            <person name="Thomas B.C."/>
            <person name="Malmstrom R."/>
            <person name="Stieglmeier M."/>
            <person name="Klingl A."/>
            <person name="Woyke T."/>
            <person name="Ryan C.M."/>
            <person name="Banfield J.F."/>
        </authorList>
    </citation>
    <scope>NUCLEOTIDE SEQUENCE [LARGE SCALE GENOMIC DNA]</scope>
</reference>
<proteinExistence type="predicted"/>
<comment type="caution">
    <text evidence="3">The sequence shown here is derived from an EMBL/GenBank/DDBJ whole genome shotgun (WGS) entry which is preliminary data.</text>
</comment>
<evidence type="ECO:0000313" key="4">
    <source>
        <dbReference type="Proteomes" id="UP000229344"/>
    </source>
</evidence>
<keyword evidence="1" id="KW-0472">Membrane</keyword>
<dbReference type="InterPro" id="IPR058058">
    <property type="entry name" value="CBU_0592-like"/>
</dbReference>
<sequence>MKLFIELFGWYGTAAIVLAYFLVSFSILEPTAFWYQFLNGTGALGIVVLSFYKKAYQPGVLNIIWAIIALAALFQIIGQ</sequence>
<feature type="transmembrane region" description="Helical" evidence="1">
    <location>
        <begin position="7"/>
        <end position="27"/>
    </location>
</feature>
<name>A0A2H0UDY3_9BACT</name>
<evidence type="ECO:0000313" key="3">
    <source>
        <dbReference type="EMBL" id="PIR84633.1"/>
    </source>
</evidence>
<gene>
    <name evidence="3" type="ORF">COU16_03610</name>
</gene>
<keyword evidence="1" id="KW-0812">Transmembrane</keyword>
<protein>
    <recommendedName>
        <fullName evidence="2">CBU-0592-like domain-containing protein</fullName>
    </recommendedName>
</protein>
<dbReference type="Proteomes" id="UP000229344">
    <property type="component" value="Unassembled WGS sequence"/>
</dbReference>
<feature type="transmembrane region" description="Helical" evidence="1">
    <location>
        <begin position="33"/>
        <end position="52"/>
    </location>
</feature>
<accession>A0A2H0UDY3</accession>
<feature type="transmembrane region" description="Helical" evidence="1">
    <location>
        <begin position="59"/>
        <end position="77"/>
    </location>
</feature>
<dbReference type="NCBIfam" id="NF047864">
    <property type="entry name" value="CBU_0592_membra"/>
    <property type="match status" value="1"/>
</dbReference>
<evidence type="ECO:0000259" key="2">
    <source>
        <dbReference type="Pfam" id="PF26604"/>
    </source>
</evidence>
<feature type="domain" description="CBU-0592-like" evidence="2">
    <location>
        <begin position="6"/>
        <end position="77"/>
    </location>
</feature>
<dbReference type="Pfam" id="PF26604">
    <property type="entry name" value="CBU_0592"/>
    <property type="match status" value="1"/>
</dbReference>
<dbReference type="EMBL" id="PFBI01000006">
    <property type="protein sequence ID" value="PIR84633.1"/>
    <property type="molecule type" value="Genomic_DNA"/>
</dbReference>